<dbReference type="AlphaFoldDB" id="A0A4R2EUT4"/>
<dbReference type="InterPro" id="IPR019734">
    <property type="entry name" value="TPR_rpt"/>
</dbReference>
<evidence type="ECO:0000313" key="4">
    <source>
        <dbReference type="EMBL" id="TCN72874.1"/>
    </source>
</evidence>
<evidence type="ECO:0000256" key="1">
    <source>
        <dbReference type="ARBA" id="ARBA00022737"/>
    </source>
</evidence>
<keyword evidence="5" id="KW-1185">Reference proteome</keyword>
<keyword evidence="2 3" id="KW-0802">TPR repeat</keyword>
<dbReference type="RefSeq" id="WP_131837662.1">
    <property type="nucleotide sequence ID" value="NZ_SLWB01000001.1"/>
</dbReference>
<evidence type="ECO:0000256" key="3">
    <source>
        <dbReference type="PROSITE-ProRule" id="PRU00339"/>
    </source>
</evidence>
<dbReference type="SUPFAM" id="SSF81901">
    <property type="entry name" value="HCP-like"/>
    <property type="match status" value="2"/>
</dbReference>
<dbReference type="SMART" id="SM00028">
    <property type="entry name" value="TPR"/>
    <property type="match status" value="12"/>
</dbReference>
<feature type="repeat" description="TPR" evidence="3">
    <location>
        <begin position="622"/>
        <end position="655"/>
    </location>
</feature>
<dbReference type="InterPro" id="IPR011990">
    <property type="entry name" value="TPR-like_helical_dom_sf"/>
</dbReference>
<evidence type="ECO:0000313" key="5">
    <source>
        <dbReference type="Proteomes" id="UP000294830"/>
    </source>
</evidence>
<accession>A0A4R2EUT4</accession>
<feature type="repeat" description="TPR" evidence="3">
    <location>
        <begin position="659"/>
        <end position="692"/>
    </location>
</feature>
<dbReference type="Pfam" id="PF13432">
    <property type="entry name" value="TPR_16"/>
    <property type="match status" value="1"/>
</dbReference>
<comment type="caution">
    <text evidence="4">The sequence shown here is derived from an EMBL/GenBank/DDBJ whole genome shotgun (WGS) entry which is preliminary data.</text>
</comment>
<dbReference type="EMBL" id="SLWB01000001">
    <property type="protein sequence ID" value="TCN72874.1"/>
    <property type="molecule type" value="Genomic_DNA"/>
</dbReference>
<organism evidence="4 5">
    <name type="scientific">Acetobacteroides hydrogenigenes</name>
    <dbReference type="NCBI Taxonomy" id="979970"/>
    <lineage>
        <taxon>Bacteria</taxon>
        <taxon>Pseudomonadati</taxon>
        <taxon>Bacteroidota</taxon>
        <taxon>Bacteroidia</taxon>
        <taxon>Bacteroidales</taxon>
        <taxon>Rikenellaceae</taxon>
        <taxon>Acetobacteroides</taxon>
    </lineage>
</organism>
<gene>
    <name evidence="4" type="ORF">CLV25_10192</name>
</gene>
<dbReference type="PANTHER" id="PTHR45586">
    <property type="entry name" value="TPR REPEAT-CONTAINING PROTEIN PA4667"/>
    <property type="match status" value="1"/>
</dbReference>
<protein>
    <submittedName>
        <fullName evidence="4">Tetratricopeptide repeat protein</fullName>
    </submittedName>
</protein>
<reference evidence="4 5" key="1">
    <citation type="submission" date="2019-03" db="EMBL/GenBank/DDBJ databases">
        <title>Genomic Encyclopedia of Archaeal and Bacterial Type Strains, Phase II (KMG-II): from individual species to whole genera.</title>
        <authorList>
            <person name="Goeker M."/>
        </authorList>
    </citation>
    <scope>NUCLEOTIDE SEQUENCE [LARGE SCALE GENOMIC DNA]</scope>
    <source>
        <strain evidence="4 5">RL-C</strain>
    </source>
</reference>
<evidence type="ECO:0000256" key="2">
    <source>
        <dbReference type="ARBA" id="ARBA00022803"/>
    </source>
</evidence>
<sequence>MVKNLAKGCVSFLFFVIVSYSGIGQTTQINRSEERLYREALELFEKEKYASAQHLFEEYLSAVGSKNTMQKGNAEFYKAMCGVHLENRDAEREVRSFVMHYPENQKVNYANFALGNLYYKQKKYADAVYWYGRVETNALGFNDKCECFFKRGLSYYYINKKDLAAQSFAAIKDVDNKYSSPATYYYSQIAYEEKNYATALKGFTVLLNDESFGPIAPYYIVQIYYIQRNYEKVIEQGPKLLESSTQSRSAEISRLIGESYYRLKMYPEALPYINRYADEAKNITREDSYLIGFINFKANNHKKAVESFERIVSGDDSLSQNAYYHLAYSQMQLDAKQKALQAFGMASKMSFDKDIQEDALFNFAKLTFELNYNPFNEAITAFNSYIEKYPNSPRVDDAYEYLMIAYTNTKNYKAALESLQKIKKQDVKTKSAIQRVAYYRGLEQFQNLNFKDAIASFDLSLENSSYNHTLGALTKYWKGESFYRLEDYDSAQRLYGEFLLAAGAFDQSEYKLAHYGLGYSAFKQKKYDESMVWFRKYTSFQEVPSKPALADAYNRIADILFFERKYWLAIENYDKAYALNASDPDYALYQRSFALGLVDRPERKIESMNTFLQKYPKSPLVDDALFEIGRTYTQIEQFDKAEETFQKLVDKNKGSNYYIKALVELGLINVNKNDDDKALEYYKRVVEDFPGTNEAKNSLLAIKEIYVDKNDVDSYFTYAQKLGKDVSLGMAEKDSLMYSASERAYLANDCAKAIPGFKKYIATFPNGDFLLNSYFYLADCQERSGNLGDAATAYKYVSEMPKNQFSEVSLKKYANISFGLKNYKEALAAYEKLEVNAENKSTLLEARVGMMRSANEEKLLQQAADGATKLLSTEKASAELLREAHYVKAKSLYGLGDLDGASAEFAQIATNVRTKEGAEAKFMKIQISYQQKKLDAVEKEVFEFADMNTPFQYWIGKSFLILGRLYMDKNDAFQAKATIQSVLDGYSVKDDGVVDEANKLLKEIEEIEKAKQNVQQAPVEVIQK</sequence>
<dbReference type="PROSITE" id="PS50005">
    <property type="entry name" value="TPR"/>
    <property type="match status" value="2"/>
</dbReference>
<dbReference type="PANTHER" id="PTHR45586:SF1">
    <property type="entry name" value="LIPOPOLYSACCHARIDE ASSEMBLY PROTEIN B"/>
    <property type="match status" value="1"/>
</dbReference>
<name>A0A4R2EUT4_9BACT</name>
<proteinExistence type="predicted"/>
<dbReference type="Proteomes" id="UP000294830">
    <property type="component" value="Unassembled WGS sequence"/>
</dbReference>
<dbReference type="OrthoDB" id="9814448at2"/>
<keyword evidence="1" id="KW-0677">Repeat</keyword>
<dbReference type="InterPro" id="IPR051012">
    <property type="entry name" value="CellSynth/LPSAsmb/PSIAsmb"/>
</dbReference>
<dbReference type="SUPFAM" id="SSF48452">
    <property type="entry name" value="TPR-like"/>
    <property type="match status" value="3"/>
</dbReference>
<dbReference type="Gene3D" id="1.25.40.10">
    <property type="entry name" value="Tetratricopeptide repeat domain"/>
    <property type="match status" value="7"/>
</dbReference>
<dbReference type="Pfam" id="PF13174">
    <property type="entry name" value="TPR_6"/>
    <property type="match status" value="3"/>
</dbReference>